<reference evidence="4" key="1">
    <citation type="journal article" date="2019" name="Int. J. Syst. Evol. Microbiol.">
        <title>The Global Catalogue of Microorganisms (GCM) 10K type strain sequencing project: providing services to taxonomists for standard genome sequencing and annotation.</title>
        <authorList>
            <consortium name="The Broad Institute Genomics Platform"/>
            <consortium name="The Broad Institute Genome Sequencing Center for Infectious Disease"/>
            <person name="Wu L."/>
            <person name="Ma J."/>
        </authorList>
    </citation>
    <scope>NUCLEOTIDE SEQUENCE [LARGE SCALE GENOMIC DNA]</scope>
    <source>
        <strain evidence="4">CCUG 59778</strain>
    </source>
</reference>
<feature type="domain" description="Glycosyltransferase subfamily 4-like N-terminal" evidence="2">
    <location>
        <begin position="15"/>
        <end position="180"/>
    </location>
</feature>
<feature type="domain" description="Glycosyl transferase family 1" evidence="1">
    <location>
        <begin position="195"/>
        <end position="342"/>
    </location>
</feature>
<dbReference type="Gene3D" id="3.40.50.2000">
    <property type="entry name" value="Glycogen Phosphorylase B"/>
    <property type="match status" value="2"/>
</dbReference>
<comment type="caution">
    <text evidence="3">The sequence shown here is derived from an EMBL/GenBank/DDBJ whole genome shotgun (WGS) entry which is preliminary data.</text>
</comment>
<sequence length="364" mass="41729">MSVKILHIINNLGSGGAEKLLKELTPLMNQVGDLEVDILLLTDKNNVFYDSLITQGVKVNIVKYKNIYDPRNIFEVKKYIFRGNYNIVHSHTFPAQYWVALTRPLIKKKNIKFITTEHSTHNKRREKSYFRPIEKFIYSNYDAIISISEKTKENLINWIDPKRKKVDKHVVIENGVDVEKIKQASPYSKTDLVESIDDNTKLVCMVGRFSEAKDQPTLIKAISTLPDDVHLLLVGEGPLLDQNKEFANQLGITDRVHFLGFRKDIPEILKTVDIVVLSSHWEGFGLTAVEGMAARKPVVTSNIPGLADVVKEAGRLFENEDELKDIINILLENHVLYEKIAKICINKAETYDIRKQLRMLLKIY</sequence>
<proteinExistence type="predicted"/>
<evidence type="ECO:0000259" key="1">
    <source>
        <dbReference type="Pfam" id="PF00534"/>
    </source>
</evidence>
<dbReference type="Pfam" id="PF00534">
    <property type="entry name" value="Glycos_transf_1"/>
    <property type="match status" value="1"/>
</dbReference>
<dbReference type="EMBL" id="JBHSEC010000006">
    <property type="protein sequence ID" value="MFC4409990.1"/>
    <property type="molecule type" value="Genomic_DNA"/>
</dbReference>
<name>A0ABV8X4W4_9LACT</name>
<keyword evidence="3" id="KW-0808">Transferase</keyword>
<keyword evidence="4" id="KW-1185">Reference proteome</keyword>
<dbReference type="InterPro" id="IPR001296">
    <property type="entry name" value="Glyco_trans_1"/>
</dbReference>
<gene>
    <name evidence="3" type="ORF">ACFOZY_05995</name>
</gene>
<dbReference type="PANTHER" id="PTHR12526">
    <property type="entry name" value="GLYCOSYLTRANSFERASE"/>
    <property type="match status" value="1"/>
</dbReference>
<dbReference type="SUPFAM" id="SSF53756">
    <property type="entry name" value="UDP-Glycosyltransferase/glycogen phosphorylase"/>
    <property type="match status" value="1"/>
</dbReference>
<dbReference type="EC" id="2.4.-.-" evidence="3"/>
<evidence type="ECO:0000313" key="4">
    <source>
        <dbReference type="Proteomes" id="UP001595817"/>
    </source>
</evidence>
<dbReference type="Pfam" id="PF13439">
    <property type="entry name" value="Glyco_transf_4"/>
    <property type="match status" value="1"/>
</dbReference>
<dbReference type="InterPro" id="IPR028098">
    <property type="entry name" value="Glyco_trans_4-like_N"/>
</dbReference>
<dbReference type="PANTHER" id="PTHR12526:SF630">
    <property type="entry name" value="GLYCOSYLTRANSFERASE"/>
    <property type="match status" value="1"/>
</dbReference>
<accession>A0ABV8X4W4</accession>
<dbReference type="GO" id="GO:0016757">
    <property type="term" value="F:glycosyltransferase activity"/>
    <property type="evidence" value="ECO:0007669"/>
    <property type="project" value="UniProtKB-KW"/>
</dbReference>
<dbReference type="Proteomes" id="UP001595817">
    <property type="component" value="Unassembled WGS sequence"/>
</dbReference>
<evidence type="ECO:0000259" key="2">
    <source>
        <dbReference type="Pfam" id="PF13439"/>
    </source>
</evidence>
<organism evidence="3 4">
    <name type="scientific">Chungangia koreensis</name>
    <dbReference type="NCBI Taxonomy" id="752657"/>
    <lineage>
        <taxon>Bacteria</taxon>
        <taxon>Bacillati</taxon>
        <taxon>Bacillota</taxon>
        <taxon>Bacilli</taxon>
        <taxon>Lactobacillales</taxon>
        <taxon>Chungangia</taxon>
    </lineage>
</organism>
<keyword evidence="3" id="KW-0328">Glycosyltransferase</keyword>
<protein>
    <submittedName>
        <fullName evidence="3">Glycosyltransferase</fullName>
        <ecNumber evidence="3">2.4.-.-</ecNumber>
    </submittedName>
</protein>
<evidence type="ECO:0000313" key="3">
    <source>
        <dbReference type="EMBL" id="MFC4409990.1"/>
    </source>
</evidence>